<reference evidence="3 4" key="1">
    <citation type="submission" date="2014-09" db="EMBL/GenBank/DDBJ databases">
        <title>Genome sequences of Lysobacter dokdonensis DS-58.</title>
        <authorList>
            <person name="Kim J.F."/>
            <person name="Kwak M.-J."/>
        </authorList>
    </citation>
    <scope>NUCLEOTIDE SEQUENCE [LARGE SCALE GENOMIC DNA]</scope>
    <source>
        <strain evidence="3 4">DS-58</strain>
    </source>
</reference>
<comment type="caution">
    <text evidence="3">The sequence shown here is derived from an EMBL/GenBank/DDBJ whole genome shotgun (WGS) entry which is preliminary data.</text>
</comment>
<evidence type="ECO:0000313" key="3">
    <source>
        <dbReference type="EMBL" id="KGQ19184.1"/>
    </source>
</evidence>
<organism evidence="3 4">
    <name type="scientific">Lysobacter dokdonensis DS-58</name>
    <dbReference type="NCBI Taxonomy" id="1300345"/>
    <lineage>
        <taxon>Bacteria</taxon>
        <taxon>Pseudomonadati</taxon>
        <taxon>Pseudomonadota</taxon>
        <taxon>Gammaproteobacteria</taxon>
        <taxon>Lysobacterales</taxon>
        <taxon>Lysobacteraceae</taxon>
        <taxon>Noviluteimonas</taxon>
    </lineage>
</organism>
<evidence type="ECO:0000313" key="4">
    <source>
        <dbReference type="Proteomes" id="UP000030518"/>
    </source>
</evidence>
<keyword evidence="4" id="KW-1185">Reference proteome</keyword>
<sequence>MRGELLRGLLLGGLLLRQSRLLEFGLALGVFLGLDLVLLGARGDGLLLLGDGLLQARQGRRGGVGLFHQRVEALGFGEVFALDALLGGDERVGHQVGQRTGNRRIARRLVAQREVVLHRVVAGRCIEALLAQRSAGRLTQLVGAHRGDGFGDGGDRLGGRGGRGAGGRPRGLRAFGLVAGGEGDTHRDQHEKMHPRHARLRLGTCVHNGTTPLSVRRGGHVLLRTRQRRPIVKAP</sequence>
<name>A0A0A2X1X8_9GAMM</name>
<evidence type="ECO:0000259" key="2">
    <source>
        <dbReference type="PROSITE" id="PS50042"/>
    </source>
</evidence>
<feature type="compositionally biased region" description="Gly residues" evidence="1">
    <location>
        <begin position="159"/>
        <end position="169"/>
    </location>
</feature>
<dbReference type="InterPro" id="IPR000595">
    <property type="entry name" value="cNMP-bd_dom"/>
</dbReference>
<dbReference type="EMBL" id="JRKJ01000009">
    <property type="protein sequence ID" value="KGQ19184.1"/>
    <property type="molecule type" value="Genomic_DNA"/>
</dbReference>
<evidence type="ECO:0000256" key="1">
    <source>
        <dbReference type="SAM" id="MobiDB-lite"/>
    </source>
</evidence>
<dbReference type="Proteomes" id="UP000030518">
    <property type="component" value="Unassembled WGS sequence"/>
</dbReference>
<dbReference type="AlphaFoldDB" id="A0A0A2X1X8"/>
<protein>
    <recommendedName>
        <fullName evidence="2">Cyclic nucleotide-binding domain-containing protein</fullName>
    </recommendedName>
</protein>
<accession>A0A0A2X1X8</accession>
<gene>
    <name evidence="3" type="ORF">LF41_3216</name>
</gene>
<feature type="domain" description="Cyclic nucleotide-binding" evidence="2">
    <location>
        <begin position="33"/>
        <end position="91"/>
    </location>
</feature>
<dbReference type="PROSITE" id="PS50042">
    <property type="entry name" value="CNMP_BINDING_3"/>
    <property type="match status" value="1"/>
</dbReference>
<feature type="region of interest" description="Disordered" evidence="1">
    <location>
        <begin position="152"/>
        <end position="171"/>
    </location>
</feature>
<proteinExistence type="predicted"/>